<dbReference type="Gene3D" id="2.60.98.20">
    <property type="entry name" value="Flagellar hook protein FlgE"/>
    <property type="match status" value="1"/>
</dbReference>
<dbReference type="InterPro" id="IPR001444">
    <property type="entry name" value="Flag_bb_rod_N"/>
</dbReference>
<organism evidence="11 12">
    <name type="scientific">Campylobacter volucris</name>
    <dbReference type="NCBI Taxonomy" id="1031542"/>
    <lineage>
        <taxon>Bacteria</taxon>
        <taxon>Pseudomonadati</taxon>
        <taxon>Campylobacterota</taxon>
        <taxon>Epsilonproteobacteria</taxon>
        <taxon>Campylobacterales</taxon>
        <taxon>Campylobacteraceae</taxon>
        <taxon>Campylobacter</taxon>
    </lineage>
</organism>
<dbReference type="InterPro" id="IPR037925">
    <property type="entry name" value="FlgE/F/G-like"/>
</dbReference>
<evidence type="ECO:0000259" key="7">
    <source>
        <dbReference type="Pfam" id="PF00460"/>
    </source>
</evidence>
<dbReference type="Proteomes" id="UP000321629">
    <property type="component" value="Unassembled WGS sequence"/>
</dbReference>
<dbReference type="NCBIfam" id="TIGR03506">
    <property type="entry name" value="FlgEFG_subfam"/>
    <property type="match status" value="2"/>
</dbReference>
<evidence type="ECO:0000256" key="5">
    <source>
        <dbReference type="NCBIfam" id="TIGR02489"/>
    </source>
</evidence>
<feature type="domain" description="Flagellar hook protein FlgE D2" evidence="9">
    <location>
        <begin position="587"/>
        <end position="709"/>
    </location>
</feature>
<accession>A0A5C7DTV2</accession>
<evidence type="ECO:0000313" key="12">
    <source>
        <dbReference type="Proteomes" id="UP000321629"/>
    </source>
</evidence>
<dbReference type="InterPro" id="IPR012835">
    <property type="entry name" value="FlgE_epsilon"/>
</dbReference>
<feature type="domain" description="Flagellar basal-body/hook protein C-terminal" evidence="8">
    <location>
        <begin position="785"/>
        <end position="829"/>
    </location>
</feature>
<evidence type="ECO:0000256" key="3">
    <source>
        <dbReference type="ARBA" id="ARBA00019015"/>
    </source>
</evidence>
<dbReference type="EMBL" id="VOWJ01000023">
    <property type="protein sequence ID" value="TXE88062.1"/>
    <property type="molecule type" value="Genomic_DNA"/>
</dbReference>
<keyword evidence="11" id="KW-0966">Cell projection</keyword>
<evidence type="ECO:0000259" key="10">
    <source>
        <dbReference type="Pfam" id="PF22692"/>
    </source>
</evidence>
<evidence type="ECO:0000313" key="11">
    <source>
        <dbReference type="EMBL" id="TXE88062.1"/>
    </source>
</evidence>
<dbReference type="Pfam" id="PF00460">
    <property type="entry name" value="Flg_bb_rod"/>
    <property type="match status" value="1"/>
</dbReference>
<keyword evidence="11" id="KW-0282">Flagellum</keyword>
<dbReference type="InterPro" id="IPR053967">
    <property type="entry name" value="LlgE_F_G-like_D1"/>
</dbReference>
<evidence type="ECO:0000259" key="9">
    <source>
        <dbReference type="Pfam" id="PF07559"/>
    </source>
</evidence>
<dbReference type="InterPro" id="IPR010810">
    <property type="entry name" value="Flagellin_hook_IN_motif"/>
</dbReference>
<dbReference type="Pfam" id="PF21464">
    <property type="entry name" value="flgE_D3"/>
    <property type="match status" value="1"/>
</dbReference>
<dbReference type="InterPro" id="IPR020013">
    <property type="entry name" value="Flagellar_FlgE/F/G"/>
</dbReference>
<dbReference type="Gene3D" id="3.30.70.2120">
    <property type="match status" value="1"/>
</dbReference>
<dbReference type="SUPFAM" id="SSF117143">
    <property type="entry name" value="Flagellar hook protein flgE"/>
    <property type="match status" value="1"/>
</dbReference>
<dbReference type="PANTHER" id="PTHR30435">
    <property type="entry name" value="FLAGELLAR PROTEIN"/>
    <property type="match status" value="1"/>
</dbReference>
<keyword evidence="11" id="KW-0969">Cilium</keyword>
<dbReference type="Pfam" id="PF22692">
    <property type="entry name" value="LlgE_F_G_D1"/>
    <property type="match status" value="1"/>
</dbReference>
<comment type="caution">
    <text evidence="11">The sequence shown here is derived from an EMBL/GenBank/DDBJ whole genome shotgun (WGS) entry which is preliminary data.</text>
</comment>
<reference evidence="11 12" key="1">
    <citation type="submission" date="2019-07" db="EMBL/GenBank/DDBJ databases">
        <title>Rapid identification of Enteric Bacteria from Whole Genome Sequences (WGS) using Average Nucleotide Identity (ANI).</title>
        <authorList>
            <person name="Lane C."/>
        </authorList>
    </citation>
    <scope>NUCLEOTIDE SEQUENCE [LARGE SCALE GENOMIC DNA]</scope>
    <source>
        <strain evidence="11 12">2016D-0084</strain>
    </source>
</reference>
<evidence type="ECO:0000256" key="2">
    <source>
        <dbReference type="ARBA" id="ARBA00009677"/>
    </source>
</evidence>
<dbReference type="InterPro" id="IPR011491">
    <property type="entry name" value="FlgE_D2"/>
</dbReference>
<evidence type="ECO:0000256" key="1">
    <source>
        <dbReference type="ARBA" id="ARBA00004117"/>
    </source>
</evidence>
<dbReference type="AlphaFoldDB" id="A0A5C7DTV2"/>
<dbReference type="GO" id="GO:0044781">
    <property type="term" value="P:bacterial-type flagellum organization"/>
    <property type="evidence" value="ECO:0007669"/>
    <property type="project" value="InterPro"/>
</dbReference>
<dbReference type="GO" id="GO:0009425">
    <property type="term" value="C:bacterial-type flagellum basal body"/>
    <property type="evidence" value="ECO:0007669"/>
    <property type="project" value="UniProtKB-SubCell"/>
</dbReference>
<name>A0A5C7DTV2_9BACT</name>
<sequence>MMRSLWAGVSGLQAHQYAMDVEGNNIANVNTFGFKYSRADFSTLMSQTSKIATAPDGDLGGKNPMQVGLGAGVNSTTRIHSQGNIQTTDKNTDLAINGDGFFIVSNDGGTTQFFTRAGDFKTDAVGNFVDNNGYTVQGWNYNQETGQIDSSKSVEDIVIPPGMSMPAKESSIVKLTANLDSGNSLGANASAKRPIYALDSTHGQREDTGTVVNENDRGHTEFYTTSKSGAQVTEKGVDMGVVFNAKGEGLNLRNGQGIWVSYADAKHTSNVELSPALPDDPTKWQQGVAGTFWGYNRDGTPVPAILDITINGTHIRAEGVGQDTFINAINAKKAETGVEASIVDGKITFTNDNSIGTTGKTKNIDIQVGNDTTAGAQVRVVRGGQGAVNGLGLQIDGQKPGRQNGAWLGVQNPENGTNSPIITTKEVITAHEYIYSSSGVDIGAEPNPNANTAAEANMPSAKGRRTFHTTEDLRELLQRDARYGVDYDGDGVLENWGTVNNNPNGAPGSADANAGVKVTVEKDGRFKIVNPKLNDQSKDMTFKITGYSNEANKIATNDKFTAMFSALDGNFNAGNNEKFSQDMYLSAHTASIEIFDSLGTRHELTVQFAKETKTADGGAEWSVIISVPEPAEINFSGDGAPGNIVVGNVKFGNDGSLQSYTPNVINFTGNNGSRPNQVVKLDFGTTGAFDGLTSYDKDSATTKQETDGYTGGNLKPDALRTDENGYVYGEFTNGKTLALAKVALASFPNNMGLEEIGSNLFKATANSGTPTIGHAGEGGRGGLKSSAIEMSNVDLSRSLTQLIVIQRGYQASSKTITTSDQLLNTLLQLKQ</sequence>
<dbReference type="Pfam" id="PF07559">
    <property type="entry name" value="FlgE_D2"/>
    <property type="match status" value="1"/>
</dbReference>
<dbReference type="RefSeq" id="WP_147555534.1">
    <property type="nucleotide sequence ID" value="NZ_VOWJ01000023.1"/>
</dbReference>
<evidence type="ECO:0000256" key="6">
    <source>
        <dbReference type="RuleBase" id="RU362116"/>
    </source>
</evidence>
<evidence type="ECO:0000259" key="8">
    <source>
        <dbReference type="Pfam" id="PF06429"/>
    </source>
</evidence>
<gene>
    <name evidence="11" type="primary">flgE</name>
    <name evidence="11" type="ORF">FPD38_04285</name>
</gene>
<comment type="similarity">
    <text evidence="2 6">Belongs to the flagella basal body rod proteins family.</text>
</comment>
<dbReference type="NCBIfam" id="TIGR02489">
    <property type="entry name" value="flgE_epsilon"/>
    <property type="match status" value="1"/>
</dbReference>
<evidence type="ECO:0000256" key="4">
    <source>
        <dbReference type="ARBA" id="ARBA00023143"/>
    </source>
</evidence>
<comment type="subcellular location">
    <subcellularLocation>
        <location evidence="1 6">Bacterial flagellum basal body</location>
    </subcellularLocation>
</comment>
<dbReference type="Pfam" id="PF07196">
    <property type="entry name" value="Flagellin_IN"/>
    <property type="match status" value="1"/>
</dbReference>
<dbReference type="GO" id="GO:0071978">
    <property type="term" value="P:bacterial-type flagellum-dependent swarming motility"/>
    <property type="evidence" value="ECO:0007669"/>
    <property type="project" value="TreeGrafter"/>
</dbReference>
<dbReference type="PANTHER" id="PTHR30435:SF19">
    <property type="entry name" value="FLAGELLAR BASAL-BODY ROD PROTEIN FLGG"/>
    <property type="match status" value="1"/>
</dbReference>
<feature type="domain" description="Flagellar basal body rod protein N-terminal" evidence="7">
    <location>
        <begin position="8"/>
        <end position="35"/>
    </location>
</feature>
<keyword evidence="4 6" id="KW-0975">Bacterial flagellum</keyword>
<dbReference type="InterPro" id="IPR037058">
    <property type="entry name" value="Falgellar_hook_FlgE_sf"/>
</dbReference>
<feature type="domain" description="Flagellar hook protein FlgE/F/G-like D1" evidence="10">
    <location>
        <begin position="95"/>
        <end position="163"/>
    </location>
</feature>
<dbReference type="InterPro" id="IPR010930">
    <property type="entry name" value="Flg_bb/hook_C_dom"/>
</dbReference>
<protein>
    <recommendedName>
        <fullName evidence="3 5">Flagellar hook protein FlgE</fullName>
    </recommendedName>
</protein>
<dbReference type="Pfam" id="PF06429">
    <property type="entry name" value="Flg_bbr_C"/>
    <property type="match status" value="1"/>
</dbReference>
<proteinExistence type="inferred from homology"/>